<dbReference type="PANTHER" id="PTHR32328:SF0">
    <property type="entry name" value="L-SERYL-TRNA(SEC) SELENIUM TRANSFERASE"/>
    <property type="match status" value="1"/>
</dbReference>
<sequence>MSGSPSATSFVDYPAVSAADLRNLPSVERLVSQLEQEDGTGRYPRPLLVECARAVVEQARRRLLRSETVDTTPRTLLTDLRALVTSRASLSLARAVNATGIIVHTNLGRAPLCDAAVRAVAEVMAGYSTLEIDVESGRRGARHQHVEPLLTRLTGAEAAFAVNNNAAAVLLALAALAHGRQVIVSRGELVEIGGSFRMPEVMAQSGATLVEVGTTNRTHLRDYERAISPDTALLLKVHRSNFSIRGFVAEVSLADLVDLGRRRGIPIMFDLGSGCLVDLRTRGLPYEPTVQEAVTAGCEIVTFSGDKLLGGPQAGLIVGRAKFVEAIRSHPLARTVRMDKLDYAALAATLQQYVDPEAAWSSLPVLQMLGAPAEQLRERAEQLRDALVAAVPSMWRVTVRPTVAEVGGGSLPEAHLPSFALAISSPKPPNWLEQTLRAHRPPVFGRIAEEMLLLDVRTLLPGDENIIVEALRKVISD</sequence>
<dbReference type="Pfam" id="PF12390">
    <property type="entry name" value="Se-cys_synth_N"/>
    <property type="match status" value="1"/>
</dbReference>
<dbReference type="Gene3D" id="3.90.1150.180">
    <property type="match status" value="1"/>
</dbReference>
<evidence type="ECO:0000256" key="8">
    <source>
        <dbReference type="HAMAP-Rule" id="MF_00423"/>
    </source>
</evidence>
<dbReference type="GO" id="GO:0004125">
    <property type="term" value="F:L-seryl-tRNA(Sec) selenium transferase activity"/>
    <property type="evidence" value="ECO:0007669"/>
    <property type="project" value="UniProtKB-UniRule"/>
</dbReference>
<keyword evidence="4 8" id="KW-0663">Pyridoxal phosphate</keyword>
<accession>A0A537ILN9</accession>
<dbReference type="HAMAP" id="MF_00423">
    <property type="entry name" value="SelA"/>
    <property type="match status" value="1"/>
</dbReference>
<dbReference type="InterPro" id="IPR018319">
    <property type="entry name" value="SelA-like"/>
</dbReference>
<organism evidence="11 12">
    <name type="scientific">Candidatus Segetimicrobium genomatis</name>
    <dbReference type="NCBI Taxonomy" id="2569760"/>
    <lineage>
        <taxon>Bacteria</taxon>
        <taxon>Bacillati</taxon>
        <taxon>Candidatus Sysuimicrobiota</taxon>
        <taxon>Candidatus Sysuimicrobiia</taxon>
        <taxon>Candidatus Sysuimicrobiales</taxon>
        <taxon>Candidatus Segetimicrobiaceae</taxon>
        <taxon>Candidatus Segetimicrobium</taxon>
    </lineage>
</organism>
<feature type="modified residue" description="N6-(pyridoxal phosphate)lysine" evidence="8 9">
    <location>
        <position position="307"/>
    </location>
</feature>
<evidence type="ECO:0000259" key="10">
    <source>
        <dbReference type="Pfam" id="PF12390"/>
    </source>
</evidence>
<gene>
    <name evidence="8" type="primary">selA</name>
    <name evidence="11" type="ORF">E6H05_11405</name>
</gene>
<proteinExistence type="inferred from homology"/>
<dbReference type="GO" id="GO:0005737">
    <property type="term" value="C:cytoplasm"/>
    <property type="evidence" value="ECO:0007669"/>
    <property type="project" value="UniProtKB-SubCell"/>
</dbReference>
<dbReference type="Pfam" id="PF03841">
    <property type="entry name" value="SelA"/>
    <property type="match status" value="1"/>
</dbReference>
<reference evidence="11 12" key="1">
    <citation type="journal article" date="2019" name="Nat. Microbiol.">
        <title>Mediterranean grassland soil C-N compound turnover is dependent on rainfall and depth, and is mediated by genomically divergent microorganisms.</title>
        <authorList>
            <person name="Diamond S."/>
            <person name="Andeer P.F."/>
            <person name="Li Z."/>
            <person name="Crits-Christoph A."/>
            <person name="Burstein D."/>
            <person name="Anantharaman K."/>
            <person name="Lane K.R."/>
            <person name="Thomas B.C."/>
            <person name="Pan C."/>
            <person name="Northen T.R."/>
            <person name="Banfield J.F."/>
        </authorList>
    </citation>
    <scope>NUCLEOTIDE SEQUENCE [LARGE SCALE GENOMIC DNA]</scope>
    <source>
        <strain evidence="11">NP_8</strain>
    </source>
</reference>
<dbReference type="GO" id="GO:0001717">
    <property type="term" value="P:conversion of seryl-tRNAsec to selenocys-tRNAsec"/>
    <property type="evidence" value="ECO:0007669"/>
    <property type="project" value="UniProtKB-UniRule"/>
</dbReference>
<name>A0A537ILN9_9BACT</name>
<evidence type="ECO:0000256" key="6">
    <source>
        <dbReference type="ARBA" id="ARBA00023266"/>
    </source>
</evidence>
<dbReference type="InterPro" id="IPR015421">
    <property type="entry name" value="PyrdxlP-dep_Trfase_major"/>
</dbReference>
<dbReference type="SUPFAM" id="SSF53383">
    <property type="entry name" value="PLP-dependent transferases"/>
    <property type="match status" value="1"/>
</dbReference>
<dbReference type="InterPro" id="IPR015424">
    <property type="entry name" value="PyrdxlP-dep_Trfase"/>
</dbReference>
<evidence type="ECO:0000256" key="2">
    <source>
        <dbReference type="ARBA" id="ARBA00022490"/>
    </source>
</evidence>
<evidence type="ECO:0000256" key="5">
    <source>
        <dbReference type="ARBA" id="ARBA00022917"/>
    </source>
</evidence>
<dbReference type="Gene3D" id="3.40.640.10">
    <property type="entry name" value="Type I PLP-dependent aspartate aminotransferase-like (Major domain)"/>
    <property type="match status" value="1"/>
</dbReference>
<evidence type="ECO:0000256" key="3">
    <source>
        <dbReference type="ARBA" id="ARBA00022679"/>
    </source>
</evidence>
<comment type="subcellular location">
    <subcellularLocation>
        <location evidence="8">Cytoplasm</location>
    </subcellularLocation>
</comment>
<comment type="caution">
    <text evidence="11">The sequence shown here is derived from an EMBL/GenBank/DDBJ whole genome shotgun (WGS) entry which is preliminary data.</text>
</comment>
<evidence type="ECO:0000256" key="9">
    <source>
        <dbReference type="PIRSR" id="PIRSR618319-50"/>
    </source>
</evidence>
<keyword evidence="6 8" id="KW-0711">Selenium</keyword>
<evidence type="ECO:0000256" key="7">
    <source>
        <dbReference type="ARBA" id="ARBA00044507"/>
    </source>
</evidence>
<dbReference type="GO" id="GO:0001514">
    <property type="term" value="P:selenocysteine incorporation"/>
    <property type="evidence" value="ECO:0007669"/>
    <property type="project" value="UniProtKB-UniRule"/>
</dbReference>
<dbReference type="NCBIfam" id="TIGR00474">
    <property type="entry name" value="selA"/>
    <property type="match status" value="1"/>
</dbReference>
<dbReference type="UniPathway" id="UPA00906">
    <property type="reaction ID" value="UER00896"/>
</dbReference>
<comment type="pathway">
    <text evidence="8">Aminoacyl-tRNA biosynthesis; selenocysteinyl-tRNA(Sec) biosynthesis; selenocysteinyl-tRNA(Sec) from L-seryl-tRNA(Sec) (bacterial route): step 1/1.</text>
</comment>
<keyword evidence="3 8" id="KW-0808">Transferase</keyword>
<dbReference type="InterPro" id="IPR004534">
    <property type="entry name" value="SelA_trans"/>
</dbReference>
<comment type="similarity">
    <text evidence="7 8">Belongs to the SelA family.</text>
</comment>
<dbReference type="PANTHER" id="PTHR32328">
    <property type="entry name" value="L-SERYL-TRNA(SEC) SELENIUM TRANSFERASE"/>
    <property type="match status" value="1"/>
</dbReference>
<keyword evidence="2 8" id="KW-0963">Cytoplasm</keyword>
<evidence type="ECO:0000313" key="11">
    <source>
        <dbReference type="EMBL" id="TMI72238.1"/>
    </source>
</evidence>
<comment type="catalytic activity">
    <reaction evidence="8">
        <text>L-seryl-tRNA(Sec) + selenophosphate + H(+) = L-selenocysteinyl-tRNA(Sec) + phosphate</text>
        <dbReference type="Rhea" id="RHEA:22728"/>
        <dbReference type="Rhea" id="RHEA-COMP:9742"/>
        <dbReference type="Rhea" id="RHEA-COMP:9743"/>
        <dbReference type="ChEBI" id="CHEBI:15378"/>
        <dbReference type="ChEBI" id="CHEBI:16144"/>
        <dbReference type="ChEBI" id="CHEBI:43474"/>
        <dbReference type="ChEBI" id="CHEBI:78533"/>
        <dbReference type="ChEBI" id="CHEBI:78573"/>
        <dbReference type="EC" id="2.9.1.1"/>
    </reaction>
</comment>
<dbReference type="EMBL" id="VBAP01000091">
    <property type="protein sequence ID" value="TMI72238.1"/>
    <property type="molecule type" value="Genomic_DNA"/>
</dbReference>
<dbReference type="InterPro" id="IPR025862">
    <property type="entry name" value="SelA_trans_N_dom"/>
</dbReference>
<dbReference type="AlphaFoldDB" id="A0A537ILN9"/>
<dbReference type="Proteomes" id="UP000318834">
    <property type="component" value="Unassembled WGS sequence"/>
</dbReference>
<evidence type="ECO:0000313" key="12">
    <source>
        <dbReference type="Proteomes" id="UP000318834"/>
    </source>
</evidence>
<evidence type="ECO:0000256" key="1">
    <source>
        <dbReference type="ARBA" id="ARBA00001933"/>
    </source>
</evidence>
<keyword evidence="5 8" id="KW-0648">Protein biosynthesis</keyword>
<comment type="function">
    <text evidence="8">Converts seryl-tRNA(Sec) to selenocysteinyl-tRNA(Sec) required for selenoprotein biosynthesis.</text>
</comment>
<protein>
    <recommendedName>
        <fullName evidence="8">L-seryl-tRNA(Sec) selenium transferase</fullName>
        <ecNumber evidence="8">2.9.1.1</ecNumber>
    </recommendedName>
    <alternativeName>
        <fullName evidence="8">Selenocysteine synthase</fullName>
        <shortName evidence="8">Sec synthase</shortName>
    </alternativeName>
    <alternativeName>
        <fullName evidence="8">Selenocysteinyl-tRNA(Sec) synthase</fullName>
    </alternativeName>
</protein>
<dbReference type="EC" id="2.9.1.1" evidence="8"/>
<feature type="domain" description="L-seryl-tRNA selenium transferase N-terminal" evidence="10">
    <location>
        <begin position="21"/>
        <end position="60"/>
    </location>
</feature>
<evidence type="ECO:0000256" key="4">
    <source>
        <dbReference type="ARBA" id="ARBA00022898"/>
    </source>
</evidence>
<comment type="cofactor">
    <cofactor evidence="1 8 9">
        <name>pyridoxal 5'-phosphate</name>
        <dbReference type="ChEBI" id="CHEBI:597326"/>
    </cofactor>
</comment>